<protein>
    <recommendedName>
        <fullName evidence="11 12">4-hydroxybenzoate octaprenyltransferase</fullName>
        <ecNumber evidence="11 12">2.5.1.39</ecNumber>
    </recommendedName>
    <alternativeName>
        <fullName evidence="11">4-HB polyprenyltransferase</fullName>
    </alternativeName>
</protein>
<organism evidence="13 14">
    <name type="scientific">Candidatus Paraluminiphilus aquimaris</name>
    <dbReference type="NCBI Taxonomy" id="2518994"/>
    <lineage>
        <taxon>Bacteria</taxon>
        <taxon>Pseudomonadati</taxon>
        <taxon>Pseudomonadota</taxon>
        <taxon>Gammaproteobacteria</taxon>
        <taxon>Cellvibrionales</taxon>
        <taxon>Halieaceae</taxon>
        <taxon>Candidatus Paraluminiphilus</taxon>
    </lineage>
</organism>
<feature type="transmembrane region" description="Helical" evidence="11">
    <location>
        <begin position="45"/>
        <end position="64"/>
    </location>
</feature>
<dbReference type="InterPro" id="IPR044878">
    <property type="entry name" value="UbiA_sf"/>
</dbReference>
<keyword evidence="9 11" id="KW-1133">Transmembrane helix</keyword>
<evidence type="ECO:0000256" key="6">
    <source>
        <dbReference type="ARBA" id="ARBA00022679"/>
    </source>
</evidence>
<evidence type="ECO:0000256" key="1">
    <source>
        <dbReference type="ARBA" id="ARBA00001946"/>
    </source>
</evidence>
<dbReference type="InterPro" id="IPR006370">
    <property type="entry name" value="HB_polyprenyltransferase-like"/>
</dbReference>
<dbReference type="InterPro" id="IPR000537">
    <property type="entry name" value="UbiA_prenyltransferase"/>
</dbReference>
<dbReference type="CDD" id="cd13959">
    <property type="entry name" value="PT_UbiA_COQ2"/>
    <property type="match status" value="1"/>
</dbReference>
<comment type="cofactor">
    <cofactor evidence="1 11">
        <name>Mg(2+)</name>
        <dbReference type="ChEBI" id="CHEBI:18420"/>
    </cofactor>
</comment>
<dbReference type="EMBL" id="CP036501">
    <property type="protein sequence ID" value="UZP73682.1"/>
    <property type="molecule type" value="Genomic_DNA"/>
</dbReference>
<dbReference type="RefSeq" id="WP_279242478.1">
    <property type="nucleotide sequence ID" value="NZ_CP036501.1"/>
</dbReference>
<feature type="transmembrane region" description="Helical" evidence="11">
    <location>
        <begin position="115"/>
        <end position="134"/>
    </location>
</feature>
<keyword evidence="14" id="KW-1185">Reference proteome</keyword>
<feature type="transmembrane region" description="Helical" evidence="11">
    <location>
        <begin position="167"/>
        <end position="188"/>
    </location>
</feature>
<evidence type="ECO:0000256" key="9">
    <source>
        <dbReference type="ARBA" id="ARBA00022989"/>
    </source>
</evidence>
<reference evidence="13 14" key="1">
    <citation type="submission" date="2019-02" db="EMBL/GenBank/DDBJ databases">
        <title>Halieaceae_genomes.</title>
        <authorList>
            <person name="Li S.-H."/>
        </authorList>
    </citation>
    <scope>NUCLEOTIDE SEQUENCE [LARGE SCALE GENOMIC DNA]</scope>
    <source>
        <strain evidence="13 14">JH123</strain>
    </source>
</reference>
<dbReference type="PANTHER" id="PTHR11048:SF28">
    <property type="entry name" value="4-HYDROXYBENZOATE POLYPRENYLTRANSFERASE, MITOCHONDRIAL"/>
    <property type="match status" value="1"/>
</dbReference>
<keyword evidence="10 11" id="KW-0472">Membrane</keyword>
<feature type="transmembrane region" description="Helical" evidence="11">
    <location>
        <begin position="209"/>
        <end position="230"/>
    </location>
</feature>
<evidence type="ECO:0000256" key="3">
    <source>
        <dbReference type="ARBA" id="ARBA00005985"/>
    </source>
</evidence>
<dbReference type="PANTHER" id="PTHR11048">
    <property type="entry name" value="PRENYLTRANSFERASES"/>
    <property type="match status" value="1"/>
</dbReference>
<keyword evidence="7 11" id="KW-0831">Ubiquinone biosynthesis</keyword>
<evidence type="ECO:0000256" key="10">
    <source>
        <dbReference type="ARBA" id="ARBA00023136"/>
    </source>
</evidence>
<accession>A0ABY6Q374</accession>
<sequence>MASLTSGKFAALLRVMRFDKPIGTYLLLAPALWGLIIASEGVPGLFLLVTFVVGAVVMRSAGCTTNDLTDRNLDGFVERTRDRPLVTGEISVFEALSLLLVLFGIALWLVIQINWLTVQLSVIGAALTIIYPFMKRITHLPQFVLGAAFSWSIPMAFAATLNQLPAGLWWLFVANLLWVVVYDTQYAMVDREDDLEVGIKSTAILFGEADTRIILFLQLLCLACFVATGLSFELGAIYFASIAVVAALFFRHQRLISNRSRETCFQAFNESKWIGLIVAMGLLGHFAVYPV</sequence>
<keyword evidence="5 11" id="KW-0997">Cell inner membrane</keyword>
<evidence type="ECO:0000256" key="2">
    <source>
        <dbReference type="ARBA" id="ARBA00004141"/>
    </source>
</evidence>
<dbReference type="InterPro" id="IPR039653">
    <property type="entry name" value="Prenyltransferase"/>
</dbReference>
<evidence type="ECO:0000256" key="8">
    <source>
        <dbReference type="ARBA" id="ARBA00022692"/>
    </source>
</evidence>
<evidence type="ECO:0000256" key="11">
    <source>
        <dbReference type="HAMAP-Rule" id="MF_01635"/>
    </source>
</evidence>
<keyword evidence="6 11" id="KW-0808">Transferase</keyword>
<name>A0ABY6Q374_9GAMM</name>
<evidence type="ECO:0000313" key="13">
    <source>
        <dbReference type="EMBL" id="UZP73682.1"/>
    </source>
</evidence>
<dbReference type="HAMAP" id="MF_01635">
    <property type="entry name" value="UbiA"/>
    <property type="match status" value="1"/>
</dbReference>
<dbReference type="Gene3D" id="1.10.357.140">
    <property type="entry name" value="UbiA prenyltransferase"/>
    <property type="match status" value="1"/>
</dbReference>
<comment type="similarity">
    <text evidence="3 11">Belongs to the UbiA prenyltransferase family.</text>
</comment>
<comment type="function">
    <text evidence="11">Catalyzes the prenylation of para-hydroxybenzoate (PHB) with an all-trans polyprenyl group. Mediates the second step in the final reaction sequence of ubiquinone-8 (UQ-8) biosynthesis, which is the condensation of the polyisoprenoid side chain with PHB, generating the first membrane-bound Q intermediate 3-octaprenyl-4-hydroxybenzoate.</text>
</comment>
<dbReference type="NCBIfam" id="TIGR01474">
    <property type="entry name" value="ubiA_proteo"/>
    <property type="match status" value="1"/>
</dbReference>
<dbReference type="EC" id="2.5.1.39" evidence="11 12"/>
<dbReference type="Proteomes" id="UP001317963">
    <property type="component" value="Chromosome"/>
</dbReference>
<dbReference type="Pfam" id="PF01040">
    <property type="entry name" value="UbiA"/>
    <property type="match status" value="1"/>
</dbReference>
<comment type="subcellular location">
    <subcellularLocation>
        <location evidence="11">Cell inner membrane</location>
        <topology evidence="11">Multi-pass membrane protein</topology>
    </subcellularLocation>
    <subcellularLocation>
        <location evidence="2">Membrane</location>
        <topology evidence="2">Multi-pass membrane protein</topology>
    </subcellularLocation>
</comment>
<keyword evidence="11" id="KW-0460">Magnesium</keyword>
<keyword evidence="8 11" id="KW-0812">Transmembrane</keyword>
<dbReference type="InterPro" id="IPR030470">
    <property type="entry name" value="UbiA_prenylTrfase_CS"/>
</dbReference>
<feature type="transmembrane region" description="Helical" evidence="11">
    <location>
        <begin position="236"/>
        <end position="252"/>
    </location>
</feature>
<comment type="pathway">
    <text evidence="11">Cofactor biosynthesis; ubiquinone biosynthesis.</text>
</comment>
<dbReference type="PROSITE" id="PS00943">
    <property type="entry name" value="UBIA"/>
    <property type="match status" value="1"/>
</dbReference>
<evidence type="ECO:0000256" key="7">
    <source>
        <dbReference type="ARBA" id="ARBA00022688"/>
    </source>
</evidence>
<dbReference type="Gene3D" id="1.20.120.1780">
    <property type="entry name" value="UbiA prenyltransferase"/>
    <property type="match status" value="1"/>
</dbReference>
<feature type="transmembrane region" description="Helical" evidence="11">
    <location>
        <begin position="273"/>
        <end position="289"/>
    </location>
</feature>
<comment type="catalytic activity">
    <reaction evidence="11">
        <text>all-trans-octaprenyl diphosphate + 4-hydroxybenzoate = 4-hydroxy-3-(all-trans-octaprenyl)benzoate + diphosphate</text>
        <dbReference type="Rhea" id="RHEA:27782"/>
        <dbReference type="ChEBI" id="CHEBI:1617"/>
        <dbReference type="ChEBI" id="CHEBI:17879"/>
        <dbReference type="ChEBI" id="CHEBI:33019"/>
        <dbReference type="ChEBI" id="CHEBI:57711"/>
        <dbReference type="EC" id="2.5.1.39"/>
    </reaction>
</comment>
<feature type="transmembrane region" description="Helical" evidence="11">
    <location>
        <begin position="143"/>
        <end position="161"/>
    </location>
</feature>
<gene>
    <name evidence="11" type="primary">ubiA</name>
    <name evidence="13" type="ORF">E0F26_02550</name>
</gene>
<evidence type="ECO:0000256" key="4">
    <source>
        <dbReference type="ARBA" id="ARBA00022475"/>
    </source>
</evidence>
<keyword evidence="4 11" id="KW-1003">Cell membrane</keyword>
<proteinExistence type="inferred from homology"/>
<feature type="transmembrane region" description="Helical" evidence="11">
    <location>
        <begin position="85"/>
        <end position="109"/>
    </location>
</feature>
<evidence type="ECO:0000313" key="14">
    <source>
        <dbReference type="Proteomes" id="UP001317963"/>
    </source>
</evidence>
<evidence type="ECO:0000256" key="12">
    <source>
        <dbReference type="NCBIfam" id="TIGR01474"/>
    </source>
</evidence>
<evidence type="ECO:0000256" key="5">
    <source>
        <dbReference type="ARBA" id="ARBA00022519"/>
    </source>
</evidence>